<reference evidence="6" key="2">
    <citation type="submission" date="2019-12" db="EMBL/GenBank/DDBJ databases">
        <title>Complete and draft genome sequences of new strains and members of some known species of the genus Rathayibacter isolated from plants.</title>
        <authorList>
            <person name="Tarlachkov S.V."/>
            <person name="Starodumova I.P."/>
            <person name="Dorofeeva L.V."/>
            <person name="Prisyazhnaya N.V."/>
            <person name="Leyn S."/>
            <person name="Zlamal J."/>
            <person name="Elan M."/>
            <person name="Osterman A.L."/>
            <person name="Nadler S."/>
            <person name="Subbotin S.A."/>
            <person name="Evtushenko L.I."/>
        </authorList>
    </citation>
    <scope>NUCLEOTIDE SEQUENCE [LARGE SCALE GENOMIC DNA]</scope>
    <source>
        <strain evidence="6">VKM Ac-2761</strain>
    </source>
</reference>
<dbReference type="Gene3D" id="3.30.470.10">
    <property type="match status" value="1"/>
</dbReference>
<dbReference type="GO" id="GO:0005829">
    <property type="term" value="C:cytosol"/>
    <property type="evidence" value="ECO:0007669"/>
    <property type="project" value="TreeGrafter"/>
</dbReference>
<dbReference type="Pfam" id="PF01063">
    <property type="entry name" value="Aminotran_4"/>
    <property type="match status" value="1"/>
</dbReference>
<proteinExistence type="inferred from homology"/>
<dbReference type="InterPro" id="IPR050571">
    <property type="entry name" value="Class-IV_PLP-Dep_Aminotrnsfr"/>
</dbReference>
<dbReference type="Proteomes" id="UP000465031">
    <property type="component" value="Chromosome"/>
</dbReference>
<name>A0A166HFC7_9MICO</name>
<dbReference type="InterPro" id="IPR036038">
    <property type="entry name" value="Aminotransferase-like"/>
</dbReference>
<dbReference type="AlphaFoldDB" id="A0A166HFC7"/>
<dbReference type="KEGG" id="rte:GSU10_06240"/>
<dbReference type="EMBL" id="LIIN01000094">
    <property type="protein sequence ID" value="KZX20502.1"/>
    <property type="molecule type" value="Genomic_DNA"/>
</dbReference>
<dbReference type="PANTHER" id="PTHR42743">
    <property type="entry name" value="AMINO-ACID AMINOTRANSFERASE"/>
    <property type="match status" value="1"/>
</dbReference>
<feature type="region of interest" description="Disordered" evidence="2">
    <location>
        <begin position="9"/>
        <end position="34"/>
    </location>
</feature>
<evidence type="ECO:0000256" key="1">
    <source>
        <dbReference type="ARBA" id="ARBA00009320"/>
    </source>
</evidence>
<evidence type="ECO:0000313" key="6">
    <source>
        <dbReference type="Proteomes" id="UP000465031"/>
    </source>
</evidence>
<dbReference type="InterPro" id="IPR043131">
    <property type="entry name" value="BCAT-like_N"/>
</dbReference>
<gene>
    <name evidence="3" type="primary">ilvE_1</name>
    <name evidence="3" type="ORF">ACH61_02395</name>
    <name evidence="4" type="ORF">GSU10_06240</name>
</gene>
<keyword evidence="3" id="KW-0032">Aminotransferase</keyword>
<evidence type="ECO:0000256" key="2">
    <source>
        <dbReference type="SAM" id="MobiDB-lite"/>
    </source>
</evidence>
<evidence type="ECO:0000313" key="3">
    <source>
        <dbReference type="EMBL" id="KZX20502.1"/>
    </source>
</evidence>
<accession>A0A166HFC7</accession>
<reference evidence="3 5" key="1">
    <citation type="submission" date="2015-08" db="EMBL/GenBank/DDBJ databases">
        <title>Draft Genome Sequence of Rathayibacter sp. Strain VKM Ac-2596 Isolated from Leaf Gall Induced by Plant-Parasitic Nematodes.</title>
        <authorList>
            <person name="Vasilenko O.V."/>
            <person name="Starodumova I.P."/>
            <person name="Tarlachkov S.V."/>
            <person name="Dorofeeva L.V."/>
            <person name="Evtushenko L.I."/>
        </authorList>
    </citation>
    <scope>NUCLEOTIDE SEQUENCE [LARGE SCALE GENOMIC DNA]</scope>
    <source>
        <strain evidence="3 5">VKM Ac-2596</strain>
    </source>
</reference>
<dbReference type="GO" id="GO:0016829">
    <property type="term" value="F:lyase activity"/>
    <property type="evidence" value="ECO:0007669"/>
    <property type="project" value="UniProtKB-KW"/>
</dbReference>
<dbReference type="PANTHER" id="PTHR42743:SF11">
    <property type="entry name" value="AMINODEOXYCHORISMATE LYASE"/>
    <property type="match status" value="1"/>
</dbReference>
<protein>
    <submittedName>
        <fullName evidence="4">Aminodeoxychorismate lyase</fullName>
    </submittedName>
    <submittedName>
        <fullName evidence="3">Branched-chain-amino-acid aminotransferase</fullName>
        <ecNumber evidence="3">2.6.1.42</ecNumber>
    </submittedName>
</protein>
<dbReference type="Gene3D" id="3.20.10.10">
    <property type="entry name" value="D-amino Acid Aminotransferase, subunit A, domain 2"/>
    <property type="match status" value="1"/>
</dbReference>
<comment type="similarity">
    <text evidence="1">Belongs to the class-IV pyridoxal-phosphate-dependent aminotransferase family.</text>
</comment>
<evidence type="ECO:0000313" key="4">
    <source>
        <dbReference type="EMBL" id="QHC55269.1"/>
    </source>
</evidence>
<dbReference type="GO" id="GO:0046394">
    <property type="term" value="P:carboxylic acid biosynthetic process"/>
    <property type="evidence" value="ECO:0007669"/>
    <property type="project" value="UniProtKB-ARBA"/>
</dbReference>
<feature type="compositionally biased region" description="Basic and acidic residues" evidence="2">
    <location>
        <begin position="12"/>
        <end position="30"/>
    </location>
</feature>
<keyword evidence="5" id="KW-1185">Reference proteome</keyword>
<dbReference type="EC" id="2.6.1.42" evidence="3"/>
<evidence type="ECO:0000313" key="5">
    <source>
        <dbReference type="Proteomes" id="UP000076717"/>
    </source>
</evidence>
<reference evidence="4" key="3">
    <citation type="submission" date="2019-12" db="EMBL/GenBank/DDBJ databases">
        <title>Complete and Draft Genome Sequences of New Strains and Members of Some Known Species of the Genus Rathayibacter isolated from Plants.</title>
        <authorList>
            <person name="Tarlachkov S.V."/>
            <person name="Starodumova I.P."/>
            <person name="Dorofeeva L.V."/>
            <person name="Prisyazhnaya N.V."/>
            <person name="Leyn S.A."/>
            <person name="Zlamal J.E."/>
            <person name="Elane M.L."/>
            <person name="Osterman A.L."/>
            <person name="Nadler S.A."/>
            <person name="Subbotin S.A."/>
            <person name="Evtushenko L.I."/>
        </authorList>
    </citation>
    <scope>NUCLEOTIDE SEQUENCE</scope>
    <source>
        <strain evidence="4">VKM Ac-2761</strain>
    </source>
</reference>
<dbReference type="SUPFAM" id="SSF56752">
    <property type="entry name" value="D-aminoacid aminotransferase-like PLP-dependent enzymes"/>
    <property type="match status" value="1"/>
</dbReference>
<dbReference type="PATRIC" id="fig|1671680.3.peg.2556"/>
<keyword evidence="4" id="KW-0456">Lyase</keyword>
<dbReference type="InterPro" id="IPR043132">
    <property type="entry name" value="BCAT-like_C"/>
</dbReference>
<dbReference type="EMBL" id="CP047186">
    <property type="protein sequence ID" value="QHC55269.1"/>
    <property type="molecule type" value="Genomic_DNA"/>
</dbReference>
<organism evidence="3 5">
    <name type="scientific">Rathayibacter tanaceti</name>
    <dbReference type="NCBI Taxonomy" id="1671680"/>
    <lineage>
        <taxon>Bacteria</taxon>
        <taxon>Bacillati</taxon>
        <taxon>Actinomycetota</taxon>
        <taxon>Actinomycetes</taxon>
        <taxon>Micrococcales</taxon>
        <taxon>Microbacteriaceae</taxon>
        <taxon>Rathayibacter</taxon>
    </lineage>
</organism>
<keyword evidence="3" id="KW-0808">Transferase</keyword>
<dbReference type="InterPro" id="IPR001544">
    <property type="entry name" value="Aminotrans_IV"/>
</dbReference>
<dbReference type="OrthoDB" id="3199344at2"/>
<dbReference type="RefSeq" id="WP_068212135.1">
    <property type="nucleotide sequence ID" value="NZ_CP047186.1"/>
</dbReference>
<dbReference type="GO" id="GO:0004084">
    <property type="term" value="F:branched-chain-amino-acid transaminase activity"/>
    <property type="evidence" value="ECO:0007669"/>
    <property type="project" value="UniProtKB-EC"/>
</dbReference>
<dbReference type="Proteomes" id="UP000076717">
    <property type="component" value="Unassembled WGS sequence"/>
</dbReference>
<sequence>MPAETLVVLDRPSLDAEGRHPGSPRHRVEPSGRTGLKVTDLGFTRGDGIFETINLVDGRLQALDAHLDRFERSARMLDLPRPDRPAWLDAIHAAAAAHPRVAEAMLKTILTRGVEGDGRPTGVVFVQTSPDFGPARREGVRVVLLDRGLRSDVQQTSPWLLVGAKTLSYAVNRAASREAARRGADDAVFVSTDGYLLEGPSANLVLLVGDELVTPPPSLGLLPGTTQGDLFELAPVLGLRSAVRPVRAPDLEAAAAAWLVSSARNAAPIRAVDGTDRRIDVELSARINAALLAR</sequence>